<proteinExistence type="predicted"/>
<dbReference type="Proteomes" id="UP000480548">
    <property type="component" value="Unassembled WGS sequence"/>
</dbReference>
<dbReference type="EMBL" id="WIQZ01000054">
    <property type="protein sequence ID" value="KAF3130393.1"/>
    <property type="molecule type" value="Genomic_DNA"/>
</dbReference>
<evidence type="ECO:0000313" key="2">
    <source>
        <dbReference type="EMBL" id="KAF3130393.1"/>
    </source>
</evidence>
<accession>A0A7C8ND94</accession>
<reference evidence="3 4" key="1">
    <citation type="submission" date="2019-06" db="EMBL/GenBank/DDBJ databases">
        <authorList>
            <person name="Palmer J.M."/>
        </authorList>
    </citation>
    <scope>NUCLEOTIDE SEQUENCE [LARGE SCALE GENOMIC DNA]</scope>
    <source>
        <strain evidence="1 3">TWF102</strain>
        <strain evidence="2 4">TWF703</strain>
    </source>
</reference>
<dbReference type="EMBL" id="WIQW01000006">
    <property type="protein sequence ID" value="KAF3109806.1"/>
    <property type="molecule type" value="Genomic_DNA"/>
</dbReference>
<dbReference type="AlphaFoldDB" id="A0A7C8ND94"/>
<gene>
    <name evidence="1" type="ORF">TWF102_009078</name>
    <name evidence="2" type="ORF">TWF703_008188</name>
</gene>
<name>A0A7C8ND94_ORBOL</name>
<comment type="caution">
    <text evidence="1">The sequence shown here is derived from an EMBL/GenBank/DDBJ whole genome shotgun (WGS) entry which is preliminary data.</text>
</comment>
<evidence type="ECO:0000313" key="1">
    <source>
        <dbReference type="EMBL" id="KAF3109806.1"/>
    </source>
</evidence>
<evidence type="ECO:0000313" key="4">
    <source>
        <dbReference type="Proteomes" id="UP000480548"/>
    </source>
</evidence>
<evidence type="ECO:0000313" key="3">
    <source>
        <dbReference type="Proteomes" id="UP000475325"/>
    </source>
</evidence>
<dbReference type="Proteomes" id="UP000475325">
    <property type="component" value="Unassembled WGS sequence"/>
</dbReference>
<organism evidence="1 3">
    <name type="scientific">Orbilia oligospora</name>
    <name type="common">Nematode-trapping fungus</name>
    <name type="synonym">Arthrobotrys oligospora</name>
    <dbReference type="NCBI Taxonomy" id="2813651"/>
    <lineage>
        <taxon>Eukaryota</taxon>
        <taxon>Fungi</taxon>
        <taxon>Dikarya</taxon>
        <taxon>Ascomycota</taxon>
        <taxon>Pezizomycotina</taxon>
        <taxon>Orbiliomycetes</taxon>
        <taxon>Orbiliales</taxon>
        <taxon>Orbiliaceae</taxon>
        <taxon>Orbilia</taxon>
    </lineage>
</organism>
<protein>
    <submittedName>
        <fullName evidence="1">Uncharacterized protein</fullName>
    </submittedName>
</protein>
<sequence>MASVKPIVPLPPSPLIHHARDTRCLFALNISATYAPELVQKLIYDDYQGIRSSLLSLWLPPMSRKTHERIKRVQSGSVECYVHRRIEEGASMAARYTGYAGSPTTWQFKLSDPTHSHVLSSTPITTWLLVDAFPRRKPHGHPGTEA</sequence>